<dbReference type="GO" id="GO:1990133">
    <property type="term" value="C:molybdopterin adenylyltransferase complex"/>
    <property type="evidence" value="ECO:0007669"/>
    <property type="project" value="TreeGrafter"/>
</dbReference>
<dbReference type="CDD" id="cd00754">
    <property type="entry name" value="Ubl_MoaD"/>
    <property type="match status" value="1"/>
</dbReference>
<dbReference type="InterPro" id="IPR016155">
    <property type="entry name" value="Mopterin_synth/thiamin_S_b"/>
</dbReference>
<evidence type="ECO:0000256" key="2">
    <source>
        <dbReference type="ARBA" id="ARBA00024200"/>
    </source>
</evidence>
<evidence type="ECO:0000313" key="5">
    <source>
        <dbReference type="Proteomes" id="UP000218627"/>
    </source>
</evidence>
<dbReference type="Proteomes" id="UP000218627">
    <property type="component" value="Unassembled WGS sequence"/>
</dbReference>
<dbReference type="GO" id="GO:0006777">
    <property type="term" value="P:Mo-molybdopterin cofactor biosynthetic process"/>
    <property type="evidence" value="ECO:0007669"/>
    <property type="project" value="InterPro"/>
</dbReference>
<accession>A0A285NUI0</accession>
<dbReference type="InterPro" id="IPR044672">
    <property type="entry name" value="MOCS2A"/>
</dbReference>
<dbReference type="PANTHER" id="PTHR33359">
    <property type="entry name" value="MOLYBDOPTERIN SYNTHASE SULFUR CARRIER SUBUNIT"/>
    <property type="match status" value="1"/>
</dbReference>
<protein>
    <recommendedName>
        <fullName evidence="3">Molybdopterin synthase sulfur carrier subunit</fullName>
    </recommendedName>
</protein>
<keyword evidence="1" id="KW-0547">Nucleotide-binding</keyword>
<dbReference type="OrthoDB" id="9801945at2"/>
<dbReference type="Pfam" id="PF02597">
    <property type="entry name" value="ThiS"/>
    <property type="match status" value="1"/>
</dbReference>
<name>A0A285NUI0_9AQUI</name>
<proteinExistence type="inferred from homology"/>
<dbReference type="RefSeq" id="WP_096601033.1">
    <property type="nucleotide sequence ID" value="NZ_OBEN01000002.1"/>
</dbReference>
<dbReference type="GO" id="GO:0000166">
    <property type="term" value="F:nucleotide binding"/>
    <property type="evidence" value="ECO:0007669"/>
    <property type="project" value="UniProtKB-KW"/>
</dbReference>
<evidence type="ECO:0000256" key="3">
    <source>
        <dbReference type="ARBA" id="ARBA00024247"/>
    </source>
</evidence>
<dbReference type="PANTHER" id="PTHR33359:SF1">
    <property type="entry name" value="MOLYBDOPTERIN SYNTHASE SULFUR CARRIER SUBUNIT"/>
    <property type="match status" value="1"/>
</dbReference>
<comment type="similarity">
    <text evidence="2">Belongs to the MoaD family.</text>
</comment>
<dbReference type="SUPFAM" id="SSF54285">
    <property type="entry name" value="MoaD/ThiS"/>
    <property type="match status" value="1"/>
</dbReference>
<sequence>MKLLYFSILRERLKKDQEEIDFSGSVRELRLELVRRYPDLKDLLERIKFAVNEEYVSDDYQLKGNERVALIPPVSGG</sequence>
<gene>
    <name evidence="4" type="ORF">SAMN06265353_0635</name>
</gene>
<dbReference type="Gene3D" id="3.10.20.30">
    <property type="match status" value="1"/>
</dbReference>
<keyword evidence="5" id="KW-1185">Reference proteome</keyword>
<dbReference type="InterPro" id="IPR003749">
    <property type="entry name" value="ThiS/MoaD-like"/>
</dbReference>
<dbReference type="AlphaFoldDB" id="A0A285NUI0"/>
<evidence type="ECO:0000256" key="1">
    <source>
        <dbReference type="ARBA" id="ARBA00022741"/>
    </source>
</evidence>
<dbReference type="UniPathway" id="UPA00344"/>
<dbReference type="EMBL" id="OBEN01000002">
    <property type="protein sequence ID" value="SNZ13142.1"/>
    <property type="molecule type" value="Genomic_DNA"/>
</dbReference>
<dbReference type="InterPro" id="IPR012675">
    <property type="entry name" value="Beta-grasp_dom_sf"/>
</dbReference>
<reference evidence="5" key="1">
    <citation type="submission" date="2017-09" db="EMBL/GenBank/DDBJ databases">
        <authorList>
            <person name="Varghese N."/>
            <person name="Submissions S."/>
        </authorList>
    </citation>
    <scope>NUCLEOTIDE SEQUENCE [LARGE SCALE GENOMIC DNA]</scope>
    <source>
        <strain evidence="5">DSM 2913</strain>
    </source>
</reference>
<evidence type="ECO:0000313" key="4">
    <source>
        <dbReference type="EMBL" id="SNZ13142.1"/>
    </source>
</evidence>
<organism evidence="4 5">
    <name type="scientific">Hydrogenobacter hydrogenophilus</name>
    <dbReference type="NCBI Taxonomy" id="35835"/>
    <lineage>
        <taxon>Bacteria</taxon>
        <taxon>Pseudomonadati</taxon>
        <taxon>Aquificota</taxon>
        <taxon>Aquificia</taxon>
        <taxon>Aquificales</taxon>
        <taxon>Aquificaceae</taxon>
        <taxon>Hydrogenobacter</taxon>
    </lineage>
</organism>